<organism evidence="1 2">
    <name type="scientific">Limosilactobacillus ingluviei DSM 15946</name>
    <dbReference type="NCBI Taxonomy" id="1423760"/>
    <lineage>
        <taxon>Bacteria</taxon>
        <taxon>Bacillati</taxon>
        <taxon>Bacillota</taxon>
        <taxon>Bacilli</taxon>
        <taxon>Lactobacillales</taxon>
        <taxon>Lactobacillaceae</taxon>
        <taxon>Limosilactobacillus</taxon>
    </lineage>
</organism>
<sequence length="54" mass="5537">MDKKQAIIAAAALAGTTVIGVQTAQADTADQPVQLNLSGSLSLKYGGPVRLNRN</sequence>
<evidence type="ECO:0000313" key="2">
    <source>
        <dbReference type="Proteomes" id="UP000050816"/>
    </source>
</evidence>
<dbReference type="AlphaFoldDB" id="A0A0R1UBB3"/>
<dbReference type="EMBL" id="AZFK01000028">
    <property type="protein sequence ID" value="KRL90678.1"/>
    <property type="molecule type" value="Genomic_DNA"/>
</dbReference>
<comment type="caution">
    <text evidence="1">The sequence shown here is derived from an EMBL/GenBank/DDBJ whole genome shotgun (WGS) entry which is preliminary data.</text>
</comment>
<protein>
    <submittedName>
        <fullName evidence="1">Uncharacterized protein</fullName>
    </submittedName>
</protein>
<name>A0A0R1UBB3_9LACO</name>
<dbReference type="PATRIC" id="fig|1423760.3.peg.1352"/>
<dbReference type="GeneID" id="82934798"/>
<dbReference type="Proteomes" id="UP000050816">
    <property type="component" value="Unassembled WGS sequence"/>
</dbReference>
<dbReference type="RefSeq" id="WP_019206667.1">
    <property type="nucleotide sequence ID" value="NZ_AZFK01000028.1"/>
</dbReference>
<proteinExistence type="predicted"/>
<evidence type="ECO:0000313" key="1">
    <source>
        <dbReference type="EMBL" id="KRL90678.1"/>
    </source>
</evidence>
<reference evidence="1 2" key="1">
    <citation type="journal article" date="2015" name="Genome Announc.">
        <title>Expanding the biotechnology potential of lactobacilli through comparative genomics of 213 strains and associated genera.</title>
        <authorList>
            <person name="Sun Z."/>
            <person name="Harris H.M."/>
            <person name="McCann A."/>
            <person name="Guo C."/>
            <person name="Argimon S."/>
            <person name="Zhang W."/>
            <person name="Yang X."/>
            <person name="Jeffery I.B."/>
            <person name="Cooney J.C."/>
            <person name="Kagawa T.F."/>
            <person name="Liu W."/>
            <person name="Song Y."/>
            <person name="Salvetti E."/>
            <person name="Wrobel A."/>
            <person name="Rasinkangas P."/>
            <person name="Parkhill J."/>
            <person name="Rea M.C."/>
            <person name="O'Sullivan O."/>
            <person name="Ritari J."/>
            <person name="Douillard F.P."/>
            <person name="Paul Ross R."/>
            <person name="Yang R."/>
            <person name="Briner A.E."/>
            <person name="Felis G.E."/>
            <person name="de Vos W.M."/>
            <person name="Barrangou R."/>
            <person name="Klaenhammer T.R."/>
            <person name="Caufield P.W."/>
            <person name="Cui Y."/>
            <person name="Zhang H."/>
            <person name="O'Toole P.W."/>
        </authorList>
    </citation>
    <scope>NUCLEOTIDE SEQUENCE [LARGE SCALE GENOMIC DNA]</scope>
    <source>
        <strain evidence="1 2">DSM 15946</strain>
    </source>
</reference>
<gene>
    <name evidence="1" type="ORF">FC43_GL001282</name>
</gene>
<accession>A0A0R1UBB3</accession>